<dbReference type="CDD" id="cd03287">
    <property type="entry name" value="ABC_MSH3_euk"/>
    <property type="match status" value="1"/>
</dbReference>
<dbReference type="InterPro" id="IPR000432">
    <property type="entry name" value="DNA_mismatch_repair_MutS_C"/>
</dbReference>
<dbReference type="Pfam" id="PF00488">
    <property type="entry name" value="MutS_V"/>
    <property type="match status" value="1"/>
</dbReference>
<feature type="compositionally biased region" description="Low complexity" evidence="10">
    <location>
        <begin position="15"/>
        <end position="29"/>
    </location>
</feature>
<dbReference type="InterPro" id="IPR007696">
    <property type="entry name" value="DNA_mismatch_repair_MutS_core"/>
</dbReference>
<dbReference type="InterPro" id="IPR036187">
    <property type="entry name" value="DNA_mismatch_repair_MutS_sf"/>
</dbReference>
<accession>A0ABY9DHH9</accession>
<dbReference type="PIRSF" id="PIRSF037677">
    <property type="entry name" value="DNA_mis_repair_Msh6"/>
    <property type="match status" value="1"/>
</dbReference>
<sequence length="1111" mass="121509">MGKQKQQVISRFFAPKPKAPSSSSSSIPSSPSPSPSPSSLPNPPTPPPKISTTVTFSPSKRLPSSHVSPSTKPPKAPKISHPIDPSLHQKFVQKLLQPSSSTPTKLPLPTTKYTPLEQQVVDLKQKYPDVLLMVEVGYRYRFFGEDAEIAARVLGIYAHVDHNFLTASIPTFRLNVHVRRLVSAGFKVGVVKQTETAAIKAHGSNKLGPFCRGLSALYTKATLEAAEDVGGGEEECGSYNNYLVCVVEKGISVENSKDCGVGGGFDVRIGIVAVEVSTGDVVHGKFNDNFMRAGLEAVILSMSPAELLLGYPLSKQTEKLLLAYAGPASNVRVERTSRDCFSDGGALAEVMSLYENLSENSRADHQVDNTEVMEQENHCLAIEGIMSMPDLAVQALALTIRHLKQFGLERILCMGASFRPFSSNMEMTLSANALQQLEVLNNHSDGSESGSLLHTMNHTLTIFGSRLLRHWVSHPLCDSNMISARLDAVSEIVMSMGSCKASQNFGGIDEGDSDVTYVQPEVNYLLSSVLTTLGRSPDIQRGLTRIFHRTATASEFISVTQAILFAGKQLQRLHIEEKDVDEKGQSRSVRSVLLRKLILTASSSGIIGNAAKLLSTLNKEAADKGDLPNLFIISSGQFPEVAKARSLVQSAKEKLDLLIGLYRKQLRMNNLEFMSVSGTTHLIELPVDVKVPSNWVKVNSTKKTVRYHPPEVLSALDQLSLANEELMIACRGAWDSFLRAFDKYFSEFQAAVQALATLDCLHSLAILSRNKNYVRPVFVGDSEPVQMHICSGRHPVLETVLQDNFVPNDTNLHADGEYCEIVTGPNMGGKSCYIRQVALIAIMAQVGSFVPASSAKLCVLDGIHTRMGSSDSIQQGRSTFLEELSEASHIIHNCTSRSLVIIDELGRGTSTHDGVAIAYATLHYLLEHKRCMVLFVTHYPKIVDVKNEFPGSVGAYHVSYMMSQRAMDMDTDTDKTDSKSDKNAQTMDHEDVTYLYKLVPGVSERSFGFKVAQLAQLPSSCIRRANVMAAELEAMIVSRVKNSSAQKTLQGSQQSISIQSGCSRAEQIGLEEDACREFFLDLKSALGNADPERSLQFLKHARSIAKELIGR</sequence>
<keyword evidence="6 9" id="KW-0238">DNA-binding</keyword>
<dbReference type="SUPFAM" id="SSF55271">
    <property type="entry name" value="DNA repair protein MutS, domain I"/>
    <property type="match status" value="1"/>
</dbReference>
<evidence type="ECO:0000256" key="4">
    <source>
        <dbReference type="ARBA" id="ARBA00022763"/>
    </source>
</evidence>
<evidence type="ECO:0000256" key="5">
    <source>
        <dbReference type="ARBA" id="ARBA00022840"/>
    </source>
</evidence>
<evidence type="ECO:0000256" key="10">
    <source>
        <dbReference type="SAM" id="MobiDB-lite"/>
    </source>
</evidence>
<dbReference type="Pfam" id="PF01624">
    <property type="entry name" value="MutS_I"/>
    <property type="match status" value="1"/>
</dbReference>
<dbReference type="InterPro" id="IPR036678">
    <property type="entry name" value="MutS_con_dom_sf"/>
</dbReference>
<comment type="subcellular location">
    <subcellularLocation>
        <location evidence="1">Nucleus</location>
    </subcellularLocation>
</comment>
<comment type="similarity">
    <text evidence="2">Belongs to the DNA mismatch repair MutS family. MSH3 subfamily.</text>
</comment>
<dbReference type="SMART" id="SM00534">
    <property type="entry name" value="MUTSac"/>
    <property type="match status" value="1"/>
</dbReference>
<dbReference type="Pfam" id="PF05190">
    <property type="entry name" value="MutS_IV"/>
    <property type="match status" value="1"/>
</dbReference>
<keyword evidence="7 9" id="KW-0234">DNA repair</keyword>
<dbReference type="Gene3D" id="3.40.1170.10">
    <property type="entry name" value="DNA repair protein MutS, domain I"/>
    <property type="match status" value="1"/>
</dbReference>
<evidence type="ECO:0000256" key="8">
    <source>
        <dbReference type="ARBA" id="ARBA00023242"/>
    </source>
</evidence>
<keyword evidence="5 9" id="KW-0067">ATP-binding</keyword>
<dbReference type="SUPFAM" id="SSF52540">
    <property type="entry name" value="P-loop containing nucleoside triphosphate hydrolases"/>
    <property type="match status" value="1"/>
</dbReference>
<dbReference type="InterPro" id="IPR007695">
    <property type="entry name" value="DNA_mismatch_repair_MutS-lik_N"/>
</dbReference>
<gene>
    <name evidence="12" type="ORF">VitviT2T_025049</name>
</gene>
<evidence type="ECO:0000256" key="3">
    <source>
        <dbReference type="ARBA" id="ARBA00022741"/>
    </source>
</evidence>
<dbReference type="EMBL" id="CP126663">
    <property type="protein sequence ID" value="WKA07193.1"/>
    <property type="molecule type" value="Genomic_DNA"/>
</dbReference>
<dbReference type="InterPro" id="IPR017261">
    <property type="entry name" value="DNA_mismatch_repair_MutS/MSH"/>
</dbReference>
<dbReference type="InterPro" id="IPR016151">
    <property type="entry name" value="DNA_mismatch_repair_MutS_N"/>
</dbReference>
<proteinExistence type="inferred from homology"/>
<dbReference type="SUPFAM" id="SSF48334">
    <property type="entry name" value="DNA repair protein MutS, domain III"/>
    <property type="match status" value="1"/>
</dbReference>
<keyword evidence="4 9" id="KW-0227">DNA damage</keyword>
<dbReference type="Gene3D" id="3.40.50.300">
    <property type="entry name" value="P-loop containing nucleotide triphosphate hydrolases"/>
    <property type="match status" value="1"/>
</dbReference>
<dbReference type="PANTHER" id="PTHR11361:SF122">
    <property type="entry name" value="DNA MISMATCH REPAIR PROTEIN MSH3"/>
    <property type="match status" value="1"/>
</dbReference>
<dbReference type="InterPro" id="IPR007861">
    <property type="entry name" value="DNA_mismatch_repair_MutS_clamp"/>
</dbReference>
<dbReference type="Gene3D" id="1.10.1420.10">
    <property type="match status" value="2"/>
</dbReference>
<evidence type="ECO:0000259" key="11">
    <source>
        <dbReference type="PROSITE" id="PS00486"/>
    </source>
</evidence>
<dbReference type="PROSITE" id="PS00486">
    <property type="entry name" value="DNA_MISMATCH_REPAIR_2"/>
    <property type="match status" value="1"/>
</dbReference>
<dbReference type="SMART" id="SM00533">
    <property type="entry name" value="MUTSd"/>
    <property type="match status" value="1"/>
</dbReference>
<evidence type="ECO:0000313" key="12">
    <source>
        <dbReference type="EMBL" id="WKA07193.1"/>
    </source>
</evidence>
<evidence type="ECO:0000313" key="13">
    <source>
        <dbReference type="Proteomes" id="UP001227230"/>
    </source>
</evidence>
<feature type="domain" description="DNA mismatch repair proteins mutS family" evidence="11">
    <location>
        <begin position="898"/>
        <end position="914"/>
    </location>
</feature>
<dbReference type="Pfam" id="PF05192">
    <property type="entry name" value="MutS_III"/>
    <property type="match status" value="1"/>
</dbReference>
<evidence type="ECO:0000256" key="2">
    <source>
        <dbReference type="ARBA" id="ARBA00007094"/>
    </source>
</evidence>
<reference evidence="12 13" key="1">
    <citation type="journal article" date="2023" name="Hortic Res">
        <title>The complete reference genome for grapevine (Vitis vinifera L.) genetics and breeding.</title>
        <authorList>
            <person name="Shi X."/>
            <person name="Cao S."/>
            <person name="Wang X."/>
            <person name="Huang S."/>
            <person name="Wang Y."/>
            <person name="Liu Z."/>
            <person name="Liu W."/>
            <person name="Leng X."/>
            <person name="Peng Y."/>
            <person name="Wang N."/>
            <person name="Wang Y."/>
            <person name="Ma Z."/>
            <person name="Xu X."/>
            <person name="Zhang F."/>
            <person name="Xue H."/>
            <person name="Zhong H."/>
            <person name="Wang Y."/>
            <person name="Zhang K."/>
            <person name="Velt A."/>
            <person name="Avia K."/>
            <person name="Holtgrawe D."/>
            <person name="Grimplet J."/>
            <person name="Matus J.T."/>
            <person name="Ware D."/>
            <person name="Wu X."/>
            <person name="Wang H."/>
            <person name="Liu C."/>
            <person name="Fang Y."/>
            <person name="Rustenholz C."/>
            <person name="Cheng Z."/>
            <person name="Xiao H."/>
            <person name="Zhou Y."/>
        </authorList>
    </citation>
    <scope>NUCLEOTIDE SEQUENCE [LARGE SCALE GENOMIC DNA]</scope>
    <source>
        <strain evidence="13">cv. Pinot noir / PN40024</strain>
        <tissue evidence="12">Leaf</tissue>
    </source>
</reference>
<evidence type="ECO:0000256" key="7">
    <source>
        <dbReference type="ARBA" id="ARBA00023204"/>
    </source>
</evidence>
<keyword evidence="13" id="KW-1185">Reference proteome</keyword>
<organism evidence="12 13">
    <name type="scientific">Vitis vinifera</name>
    <name type="common">Grape</name>
    <dbReference type="NCBI Taxonomy" id="29760"/>
    <lineage>
        <taxon>Eukaryota</taxon>
        <taxon>Viridiplantae</taxon>
        <taxon>Streptophyta</taxon>
        <taxon>Embryophyta</taxon>
        <taxon>Tracheophyta</taxon>
        <taxon>Spermatophyta</taxon>
        <taxon>Magnoliopsida</taxon>
        <taxon>eudicotyledons</taxon>
        <taxon>Gunneridae</taxon>
        <taxon>Pentapetalae</taxon>
        <taxon>rosids</taxon>
        <taxon>Vitales</taxon>
        <taxon>Vitaceae</taxon>
        <taxon>Viteae</taxon>
        <taxon>Vitis</taxon>
    </lineage>
</organism>
<name>A0ABY9DHH9_VITVI</name>
<evidence type="ECO:0000256" key="1">
    <source>
        <dbReference type="ARBA" id="ARBA00004123"/>
    </source>
</evidence>
<protein>
    <recommendedName>
        <fullName evidence="9">DNA mismatch repair protein</fullName>
    </recommendedName>
</protein>
<comment type="function">
    <text evidence="9">Component of the post-replicative DNA mismatch repair system (MMR).</text>
</comment>
<keyword evidence="8" id="KW-0539">Nucleus</keyword>
<feature type="compositionally biased region" description="Pro residues" evidence="10">
    <location>
        <begin position="30"/>
        <end position="49"/>
    </location>
</feature>
<keyword evidence="3 9" id="KW-0547">Nucleotide-binding</keyword>
<dbReference type="InterPro" id="IPR027417">
    <property type="entry name" value="P-loop_NTPase"/>
</dbReference>
<dbReference type="Proteomes" id="UP001227230">
    <property type="component" value="Chromosome 16"/>
</dbReference>
<dbReference type="InterPro" id="IPR045076">
    <property type="entry name" value="MutS"/>
</dbReference>
<feature type="region of interest" description="Disordered" evidence="10">
    <location>
        <begin position="1"/>
        <end position="83"/>
    </location>
</feature>
<dbReference type="Gene3D" id="3.30.420.110">
    <property type="entry name" value="MutS, connector domain"/>
    <property type="match status" value="1"/>
</dbReference>
<evidence type="ECO:0000256" key="6">
    <source>
        <dbReference type="ARBA" id="ARBA00023125"/>
    </source>
</evidence>
<dbReference type="PANTHER" id="PTHR11361">
    <property type="entry name" value="DNA MISMATCH REPAIR PROTEIN MUTS FAMILY MEMBER"/>
    <property type="match status" value="1"/>
</dbReference>
<evidence type="ECO:0000256" key="9">
    <source>
        <dbReference type="PIRNR" id="PIRNR037677"/>
    </source>
</evidence>